<proteinExistence type="predicted"/>
<protein>
    <submittedName>
        <fullName evidence="1">Uncharacterized protein</fullName>
    </submittedName>
</protein>
<name>A0A1X7V2P3_AMPQE</name>
<reference evidence="1" key="1">
    <citation type="submission" date="2017-05" db="UniProtKB">
        <authorList>
            <consortium name="EnsemblMetazoa"/>
        </authorList>
    </citation>
    <scope>IDENTIFICATION</scope>
</reference>
<dbReference type="InParanoid" id="A0A1X7V2P3"/>
<dbReference type="EnsemblMetazoa" id="Aqu2.1.34273_001">
    <property type="protein sequence ID" value="Aqu2.1.34273_001"/>
    <property type="gene ID" value="Aqu2.1.34273"/>
</dbReference>
<sequence length="61" mass="6899">GGGVGGDLTIKKNWLACVFQNDGFYFVEWKLKFAKITHAKMKKRFMNNKTASTCSTYTCVN</sequence>
<dbReference type="AlphaFoldDB" id="A0A1X7V2P3"/>
<evidence type="ECO:0000313" key="1">
    <source>
        <dbReference type="EnsemblMetazoa" id="Aqu2.1.34273_001"/>
    </source>
</evidence>
<organism evidence="1">
    <name type="scientific">Amphimedon queenslandica</name>
    <name type="common">Sponge</name>
    <dbReference type="NCBI Taxonomy" id="400682"/>
    <lineage>
        <taxon>Eukaryota</taxon>
        <taxon>Metazoa</taxon>
        <taxon>Porifera</taxon>
        <taxon>Demospongiae</taxon>
        <taxon>Heteroscleromorpha</taxon>
        <taxon>Haplosclerida</taxon>
        <taxon>Niphatidae</taxon>
        <taxon>Amphimedon</taxon>
    </lineage>
</organism>
<accession>A0A1X7V2P3</accession>